<accession>A0ABR0MDC1</accession>
<gene>
    <name evidence="5" type="ORF">PVK06_047409</name>
</gene>
<dbReference type="Pfam" id="PF13960">
    <property type="entry name" value="DUF4218"/>
    <property type="match status" value="1"/>
</dbReference>
<evidence type="ECO:0000313" key="6">
    <source>
        <dbReference type="Proteomes" id="UP001358586"/>
    </source>
</evidence>
<feature type="region of interest" description="Disordered" evidence="1">
    <location>
        <begin position="317"/>
        <end position="346"/>
    </location>
</feature>
<dbReference type="Pfam" id="PF13952">
    <property type="entry name" value="DUF4216"/>
    <property type="match status" value="1"/>
</dbReference>
<dbReference type="EMBL" id="JARKNE010000013">
    <property type="protein sequence ID" value="KAK5771223.1"/>
    <property type="molecule type" value="Genomic_DNA"/>
</dbReference>
<organism evidence="5 6">
    <name type="scientific">Gossypium arboreum</name>
    <name type="common">Tree cotton</name>
    <name type="synonym">Gossypium nanking</name>
    <dbReference type="NCBI Taxonomy" id="29729"/>
    <lineage>
        <taxon>Eukaryota</taxon>
        <taxon>Viridiplantae</taxon>
        <taxon>Streptophyta</taxon>
        <taxon>Embryophyta</taxon>
        <taxon>Tracheophyta</taxon>
        <taxon>Spermatophyta</taxon>
        <taxon>Magnoliopsida</taxon>
        <taxon>eudicotyledons</taxon>
        <taxon>Gunneridae</taxon>
        <taxon>Pentapetalae</taxon>
        <taxon>rosids</taxon>
        <taxon>malvids</taxon>
        <taxon>Malvales</taxon>
        <taxon>Malvaceae</taxon>
        <taxon>Malvoideae</taxon>
        <taxon>Gossypium</taxon>
    </lineage>
</organism>
<dbReference type="InterPro" id="IPR025312">
    <property type="entry name" value="DUF4216"/>
</dbReference>
<evidence type="ECO:0000313" key="5">
    <source>
        <dbReference type="EMBL" id="KAK5771223.1"/>
    </source>
</evidence>
<feature type="domain" description="Transposase-associated" evidence="4">
    <location>
        <begin position="2"/>
        <end position="41"/>
    </location>
</feature>
<dbReference type="PANTHER" id="PTHR48451:SF1">
    <property type="entry name" value="DUF4218 DOMAIN-CONTAINING PROTEIN"/>
    <property type="match status" value="1"/>
</dbReference>
<dbReference type="Pfam" id="PF13963">
    <property type="entry name" value="Transpos_assoc"/>
    <property type="match status" value="1"/>
</dbReference>
<dbReference type="PANTHER" id="PTHR48451">
    <property type="entry name" value="DUF4218 DOMAIN-CONTAINING PROTEIN"/>
    <property type="match status" value="1"/>
</dbReference>
<evidence type="ECO:0000256" key="1">
    <source>
        <dbReference type="SAM" id="MobiDB-lite"/>
    </source>
</evidence>
<dbReference type="Proteomes" id="UP001358586">
    <property type="component" value="Chromosome 13"/>
</dbReference>
<dbReference type="InterPro" id="IPR029480">
    <property type="entry name" value="Transpos_assoc"/>
</dbReference>
<evidence type="ECO:0000259" key="2">
    <source>
        <dbReference type="Pfam" id="PF13952"/>
    </source>
</evidence>
<sequence length="770" mass="89360">MILCPCKKRGNINWHFREVVYEHLIVDGFIGGYKKWIFHGECTSSGTSSMINPTYPDTDCHQYVRQDDIEDMLWDAFNMHSHGEQSFPLDFIAFDDCNIAGNVFCETGTSAPDEEPNEEAVKFYNLLNKMNKELYEGSKYLKLSFCIRLFHLKCLRGWTGNSFTMLLEFLREMFPFAKIPQSCQDMKRLIKDLGLGHDKIHSCPNNCKLYWGDQKNQQSYHVCGKSRSMNSNTEDVNTDEGGAQTDDGLLRHPVDSLAWKSFDSKFQSFASDPRNVGVLKDVMLVLVVLHKLVRSGCTMGRSSLTWPIVGDINVSYGKMNQPPNTQTKRRSRDEFDDESDGEDDPNEEYLWKKKSIFFFELPYWEHNILRHNLDVMHIERNVCENIIGEILNVDGKSKDNLQSRLDLVNMRIWRDLHPQVLPNGKYRLPHSIFSMSKEEKEVFCMVLKDIKVPDVFLSKLKSYCRNKHYPEGSIAEGYLAEECMTFCSRYLEDAETRLNRPSRNAGLNDHKLAETYLFQSYGEPIDKVEIAELDDISWIQAHRYVLFHHDSIEPLHNGKDVNDEVKWLSQGLNRVKKRYSAFLINGYRFHTKYRERMRRTQNCGVVVNSSITSYASARDSNSVEGNIEYYELLTDIIELDYYGKWKVVLFRCDWADVNTARGIKKDQFVKQVFYSKDPTDEGWYVVLRNTPRDLFDMGNGSRDDIVERSKTLPFPEQNLDENIPSTTESGGTRRVRGRTLLRDLYDLDPVERVKVSRNTHGQPVGSEARL</sequence>
<evidence type="ECO:0000259" key="4">
    <source>
        <dbReference type="Pfam" id="PF13963"/>
    </source>
</evidence>
<proteinExistence type="predicted"/>
<feature type="compositionally biased region" description="Acidic residues" evidence="1">
    <location>
        <begin position="334"/>
        <end position="346"/>
    </location>
</feature>
<keyword evidence="6" id="KW-1185">Reference proteome</keyword>
<feature type="domain" description="DUF4216" evidence="2">
    <location>
        <begin position="637"/>
        <end position="668"/>
    </location>
</feature>
<protein>
    <submittedName>
        <fullName evidence="5">Uncharacterized protein</fullName>
    </submittedName>
</protein>
<dbReference type="InterPro" id="IPR025452">
    <property type="entry name" value="DUF4218"/>
</dbReference>
<reference evidence="5 6" key="1">
    <citation type="submission" date="2023-03" db="EMBL/GenBank/DDBJ databases">
        <title>WGS of Gossypium arboreum.</title>
        <authorList>
            <person name="Yu D."/>
        </authorList>
    </citation>
    <scope>NUCLEOTIDE SEQUENCE [LARGE SCALE GENOMIC DNA]</scope>
    <source>
        <tissue evidence="5">Leaf</tissue>
    </source>
</reference>
<feature type="region of interest" description="Disordered" evidence="1">
    <location>
        <begin position="227"/>
        <end position="247"/>
    </location>
</feature>
<dbReference type="InterPro" id="IPR004242">
    <property type="entry name" value="Transposase_21"/>
</dbReference>
<name>A0ABR0MDC1_GOSAR</name>
<comment type="caution">
    <text evidence="5">The sequence shown here is derived from an EMBL/GenBank/DDBJ whole genome shotgun (WGS) entry which is preliminary data.</text>
</comment>
<feature type="domain" description="DUF4218" evidence="3">
    <location>
        <begin position="456"/>
        <end position="504"/>
    </location>
</feature>
<evidence type="ECO:0000259" key="3">
    <source>
        <dbReference type="Pfam" id="PF13960"/>
    </source>
</evidence>
<dbReference type="Pfam" id="PF02992">
    <property type="entry name" value="Transposase_21"/>
    <property type="match status" value="1"/>
</dbReference>